<dbReference type="PANTHER" id="PTHR38682">
    <property type="entry name" value="V-TYPE ATP SYNTHASE SUBUNIT C"/>
    <property type="match status" value="1"/>
</dbReference>
<dbReference type="KEGG" id="slt:Slit_2557"/>
<dbReference type="GO" id="GO:0046961">
    <property type="term" value="F:proton-transporting ATPase activity, rotational mechanism"/>
    <property type="evidence" value="ECO:0007669"/>
    <property type="project" value="InterPro"/>
</dbReference>
<dbReference type="SUPFAM" id="SSF103486">
    <property type="entry name" value="V-type ATP synthase subunit C"/>
    <property type="match status" value="1"/>
</dbReference>
<dbReference type="InterPro" id="IPR050873">
    <property type="entry name" value="V-ATPase_V0D/AC39_subunit"/>
</dbReference>
<reference evidence="4 5" key="1">
    <citation type="submission" date="2010-03" db="EMBL/GenBank/DDBJ databases">
        <title>Complete sequence of Sideroxydans lithotrophicus ES-1.</title>
        <authorList>
            <consortium name="US DOE Joint Genome Institute"/>
            <person name="Lucas S."/>
            <person name="Copeland A."/>
            <person name="Lapidus A."/>
            <person name="Cheng J.-F."/>
            <person name="Bruce D."/>
            <person name="Goodwin L."/>
            <person name="Pitluck S."/>
            <person name="Munk A.C."/>
            <person name="Detter J.C."/>
            <person name="Han C."/>
            <person name="Tapia R."/>
            <person name="Larimer F."/>
            <person name="Land M."/>
            <person name="Hauser L."/>
            <person name="Kyrpides N."/>
            <person name="Ivanova N."/>
            <person name="Emerson D."/>
            <person name="Woyke T."/>
        </authorList>
    </citation>
    <scope>NUCLEOTIDE SEQUENCE [LARGE SCALE GENOMIC DNA]</scope>
    <source>
        <strain evidence="4 5">ES-1</strain>
    </source>
</reference>
<dbReference type="EMBL" id="CP001965">
    <property type="protein sequence ID" value="ADE12782.1"/>
    <property type="molecule type" value="Genomic_DNA"/>
</dbReference>
<keyword evidence="2" id="KW-0813">Transport</keyword>
<gene>
    <name evidence="4" type="ordered locus">Slit_2557</name>
</gene>
<dbReference type="Gene3D" id="1.20.1690.10">
    <property type="entry name" value="V-type ATP synthase subunit C domain"/>
    <property type="match status" value="2"/>
</dbReference>
<dbReference type="STRING" id="580332.Slit_2557"/>
<keyword evidence="3" id="KW-0406">Ion transport</keyword>
<accession>D5CN85</accession>
<dbReference type="HOGENOM" id="CLU_796052_0_0_4"/>
<protein>
    <submittedName>
        <fullName evidence="4">H+transporting two-sector ATPase C (AC39) subunit</fullName>
    </submittedName>
</protein>
<evidence type="ECO:0000313" key="5">
    <source>
        <dbReference type="Proteomes" id="UP000001625"/>
    </source>
</evidence>
<dbReference type="OrthoDB" id="5757004at2"/>
<dbReference type="InterPro" id="IPR036079">
    <property type="entry name" value="ATPase_csu/dsu_sf"/>
</dbReference>
<dbReference type="Pfam" id="PF01992">
    <property type="entry name" value="vATP-synt_AC39"/>
    <property type="match status" value="1"/>
</dbReference>
<dbReference type="AlphaFoldDB" id="D5CN85"/>
<dbReference type="Proteomes" id="UP000001625">
    <property type="component" value="Chromosome"/>
</dbReference>
<dbReference type="InterPro" id="IPR044911">
    <property type="entry name" value="V-type_ATPase_csu/dsu_dom_3"/>
</dbReference>
<proteinExistence type="inferred from homology"/>
<dbReference type="InterPro" id="IPR035067">
    <property type="entry name" value="V-type_ATPase_csu/dsu"/>
</dbReference>
<name>D5CN85_SIDLE</name>
<dbReference type="InterPro" id="IPR002843">
    <property type="entry name" value="ATPase_V0-cplx_csu/dsu"/>
</dbReference>
<evidence type="ECO:0000256" key="3">
    <source>
        <dbReference type="ARBA" id="ARBA00023065"/>
    </source>
</evidence>
<dbReference type="PANTHER" id="PTHR38682:SF1">
    <property type="entry name" value="V-TYPE ATP SYNTHASE SUBUNIT C"/>
    <property type="match status" value="1"/>
</dbReference>
<evidence type="ECO:0000256" key="2">
    <source>
        <dbReference type="ARBA" id="ARBA00022448"/>
    </source>
</evidence>
<evidence type="ECO:0000256" key="1">
    <source>
        <dbReference type="ARBA" id="ARBA00006709"/>
    </source>
</evidence>
<dbReference type="RefSeq" id="WP_013030680.1">
    <property type="nucleotide sequence ID" value="NC_013959.1"/>
</dbReference>
<dbReference type="eggNOG" id="COG1527">
    <property type="taxonomic scope" value="Bacteria"/>
</dbReference>
<dbReference type="Gene3D" id="1.10.132.50">
    <property type="entry name" value="ATP synthase (C/AC39) subunit, domain 3"/>
    <property type="match status" value="1"/>
</dbReference>
<comment type="similarity">
    <text evidence="1">Belongs to the V-ATPase V0D/AC39 subunit family.</text>
</comment>
<evidence type="ECO:0000313" key="4">
    <source>
        <dbReference type="EMBL" id="ADE12782.1"/>
    </source>
</evidence>
<organism evidence="4 5">
    <name type="scientific">Sideroxydans lithotrophicus (strain ES-1)</name>
    <dbReference type="NCBI Taxonomy" id="580332"/>
    <lineage>
        <taxon>Bacteria</taxon>
        <taxon>Pseudomonadati</taxon>
        <taxon>Pseudomonadota</taxon>
        <taxon>Betaproteobacteria</taxon>
        <taxon>Nitrosomonadales</taxon>
        <taxon>Gallionellaceae</taxon>
        <taxon>Sideroxydans</taxon>
    </lineage>
</organism>
<sequence length="352" mass="39259">MSDVAQFAYLHTRTSLLSERLLDLHQLNTLIDQGIPEEQPMSTADIAASTNAITALYTGDLDQNNVTILLRELALLANTLSGDARDLLGYWAHRFELSNLKAIIRGKMAGQPQRVIEDQLLDMGSFTRLPTAELLQSDSPQELFRRLEQTAYADIASQARHLLEQGEALFALDAAIDRRYFAGLARRGSGIGSGPGQILRSIIGSVIDRVNMVWLLRYRFAYNMSPAQAYYLLIPASQRLSPQQLQQLAQSATFDEAIANLPRPYDDLLAGTRNSTEVTLRLEFETWRIASNALRHSSFNVARALAYMVLRERDLRRLRAIIRGRNLKMAPDMIRAALGLPLPEGGRQALAG</sequence>
<keyword evidence="5" id="KW-1185">Reference proteome</keyword>